<accession>A0ABS8WRD6</accession>
<gene>
    <name evidence="2" type="ORF">HAX54_002569</name>
</gene>
<proteinExistence type="predicted"/>
<evidence type="ECO:0000256" key="1">
    <source>
        <dbReference type="SAM" id="MobiDB-lite"/>
    </source>
</evidence>
<feature type="region of interest" description="Disordered" evidence="1">
    <location>
        <begin position="34"/>
        <end position="54"/>
    </location>
</feature>
<name>A0ABS8WRD6_DATST</name>
<comment type="caution">
    <text evidence="2">The sequence shown here is derived from an EMBL/GenBank/DDBJ whole genome shotgun (WGS) entry which is preliminary data.</text>
</comment>
<evidence type="ECO:0000313" key="3">
    <source>
        <dbReference type="Proteomes" id="UP000823775"/>
    </source>
</evidence>
<evidence type="ECO:0000313" key="2">
    <source>
        <dbReference type="EMBL" id="MCE3215485.1"/>
    </source>
</evidence>
<protein>
    <submittedName>
        <fullName evidence="2">Uncharacterized protein</fullName>
    </submittedName>
</protein>
<sequence length="173" mass="19324">MVRDIMGTQNEDHPEKKKRKVTIDIDMANIKGSHSERTVTSPFTQAQPSTRPHTSTEVNTIKLSQLVNTIDAEMTKLEQTIPEISRVALAPPFSIQQNELVELSDRVSRLQASWDEDLTALKANLATIRKKIVQLRLTNLDFLLTDAPTELGNASTQPATEDLREGTGETPEY</sequence>
<dbReference type="EMBL" id="JACEIK010011144">
    <property type="protein sequence ID" value="MCE3215485.1"/>
    <property type="molecule type" value="Genomic_DNA"/>
</dbReference>
<keyword evidence="3" id="KW-1185">Reference proteome</keyword>
<dbReference type="Proteomes" id="UP000823775">
    <property type="component" value="Unassembled WGS sequence"/>
</dbReference>
<reference evidence="2 3" key="1">
    <citation type="journal article" date="2021" name="BMC Genomics">
        <title>Datura genome reveals duplications of psychoactive alkaloid biosynthetic genes and high mutation rate following tissue culture.</title>
        <authorList>
            <person name="Rajewski A."/>
            <person name="Carter-House D."/>
            <person name="Stajich J."/>
            <person name="Litt A."/>
        </authorList>
    </citation>
    <scope>NUCLEOTIDE SEQUENCE [LARGE SCALE GENOMIC DNA]</scope>
    <source>
        <strain evidence="2">AR-01</strain>
    </source>
</reference>
<feature type="compositionally biased region" description="Polar residues" evidence="1">
    <location>
        <begin position="38"/>
        <end position="54"/>
    </location>
</feature>
<organism evidence="2 3">
    <name type="scientific">Datura stramonium</name>
    <name type="common">Jimsonweed</name>
    <name type="synonym">Common thornapple</name>
    <dbReference type="NCBI Taxonomy" id="4076"/>
    <lineage>
        <taxon>Eukaryota</taxon>
        <taxon>Viridiplantae</taxon>
        <taxon>Streptophyta</taxon>
        <taxon>Embryophyta</taxon>
        <taxon>Tracheophyta</taxon>
        <taxon>Spermatophyta</taxon>
        <taxon>Magnoliopsida</taxon>
        <taxon>eudicotyledons</taxon>
        <taxon>Gunneridae</taxon>
        <taxon>Pentapetalae</taxon>
        <taxon>asterids</taxon>
        <taxon>lamiids</taxon>
        <taxon>Solanales</taxon>
        <taxon>Solanaceae</taxon>
        <taxon>Solanoideae</taxon>
        <taxon>Datureae</taxon>
        <taxon>Datura</taxon>
    </lineage>
</organism>
<feature type="region of interest" description="Disordered" evidence="1">
    <location>
        <begin position="150"/>
        <end position="173"/>
    </location>
</feature>